<dbReference type="SUPFAM" id="SSF52777">
    <property type="entry name" value="CoA-dependent acyltransferases"/>
    <property type="match status" value="8"/>
</dbReference>
<keyword evidence="2" id="KW-0596">Phosphopantetheine</keyword>
<dbReference type="Gene3D" id="1.10.1200.10">
    <property type="entry name" value="ACP-like"/>
    <property type="match status" value="5"/>
</dbReference>
<dbReference type="GO" id="GO:0031169">
    <property type="term" value="P:ferrichrome biosynthetic process"/>
    <property type="evidence" value="ECO:0007669"/>
    <property type="project" value="UniProtKB-ARBA"/>
</dbReference>
<dbReference type="Pfam" id="PF00668">
    <property type="entry name" value="Condensation"/>
    <property type="match status" value="4"/>
</dbReference>
<dbReference type="HOGENOM" id="CLU_000092_1_0_1"/>
<dbReference type="SMART" id="SM01294">
    <property type="entry name" value="PKS_PP_betabranch"/>
    <property type="match status" value="1"/>
</dbReference>
<dbReference type="Pfam" id="PF00550">
    <property type="entry name" value="PP-binding"/>
    <property type="match status" value="5"/>
</dbReference>
<dbReference type="Pfam" id="PF00501">
    <property type="entry name" value="AMP-binding"/>
    <property type="match status" value="2"/>
</dbReference>
<reference evidence="7" key="1">
    <citation type="journal article" date="2012" name="Science">
        <title>The Paleozoic origin of enzymatic lignin decomposition reconstructed from 31 fungal genomes.</title>
        <authorList>
            <person name="Floudas D."/>
            <person name="Binder M."/>
            <person name="Riley R."/>
            <person name="Barry K."/>
            <person name="Blanchette R.A."/>
            <person name="Henrissat B."/>
            <person name="Martinez A.T."/>
            <person name="Otillar R."/>
            <person name="Spatafora J.W."/>
            <person name="Yadav J.S."/>
            <person name="Aerts A."/>
            <person name="Benoit I."/>
            <person name="Boyd A."/>
            <person name="Carlson A."/>
            <person name="Copeland A."/>
            <person name="Coutinho P.M."/>
            <person name="de Vries R.P."/>
            <person name="Ferreira P."/>
            <person name="Findley K."/>
            <person name="Foster B."/>
            <person name="Gaskell J."/>
            <person name="Glotzer D."/>
            <person name="Gorecki P."/>
            <person name="Heitman J."/>
            <person name="Hesse C."/>
            <person name="Hori C."/>
            <person name="Igarashi K."/>
            <person name="Jurgens J.A."/>
            <person name="Kallen N."/>
            <person name="Kersten P."/>
            <person name="Kohler A."/>
            <person name="Kuees U."/>
            <person name="Kumar T.K.A."/>
            <person name="Kuo A."/>
            <person name="LaButti K."/>
            <person name="Larrondo L.F."/>
            <person name="Lindquist E."/>
            <person name="Ling A."/>
            <person name="Lombard V."/>
            <person name="Lucas S."/>
            <person name="Lundell T."/>
            <person name="Martin R."/>
            <person name="McLaughlin D.J."/>
            <person name="Morgenstern I."/>
            <person name="Morin E."/>
            <person name="Murat C."/>
            <person name="Nagy L.G."/>
            <person name="Nolan M."/>
            <person name="Ohm R.A."/>
            <person name="Patyshakuliyeva A."/>
            <person name="Rokas A."/>
            <person name="Ruiz-Duenas F.J."/>
            <person name="Sabat G."/>
            <person name="Salamov A."/>
            <person name="Samejima M."/>
            <person name="Schmutz J."/>
            <person name="Slot J.C."/>
            <person name="St John F."/>
            <person name="Stenlid J."/>
            <person name="Sun H."/>
            <person name="Sun S."/>
            <person name="Syed K."/>
            <person name="Tsang A."/>
            <person name="Wiebenga A."/>
            <person name="Young D."/>
            <person name="Pisabarro A."/>
            <person name="Eastwood D.C."/>
            <person name="Martin F."/>
            <person name="Cullen D."/>
            <person name="Grigoriev I.V."/>
            <person name="Hibbett D.S."/>
        </authorList>
    </citation>
    <scope>NUCLEOTIDE SEQUENCE [LARGE SCALE GENOMIC DNA]</scope>
    <source>
        <strain evidence="7">HHB-11173 SS5</strain>
    </source>
</reference>
<feature type="domain" description="Carrier" evidence="5">
    <location>
        <begin position="2525"/>
        <end position="2598"/>
    </location>
</feature>
<dbReference type="GO" id="GO:0005737">
    <property type="term" value="C:cytoplasm"/>
    <property type="evidence" value="ECO:0007669"/>
    <property type="project" value="TreeGrafter"/>
</dbReference>
<dbReference type="Proteomes" id="UP000054196">
    <property type="component" value="Unassembled WGS sequence"/>
</dbReference>
<dbReference type="PROSITE" id="PS00455">
    <property type="entry name" value="AMP_BINDING"/>
    <property type="match status" value="2"/>
</dbReference>
<dbReference type="InterPro" id="IPR036736">
    <property type="entry name" value="ACP-like_sf"/>
</dbReference>
<dbReference type="FunFam" id="3.40.50.12780:FF:000024">
    <property type="entry name" value="Nonribosomal siderophore peptide synthase SidC"/>
    <property type="match status" value="2"/>
</dbReference>
<dbReference type="GO" id="GO:0016874">
    <property type="term" value="F:ligase activity"/>
    <property type="evidence" value="ECO:0007669"/>
    <property type="project" value="UniProtKB-KW"/>
</dbReference>
<dbReference type="OMA" id="ITMIGEK"/>
<evidence type="ECO:0000256" key="1">
    <source>
        <dbReference type="ARBA" id="ARBA00004924"/>
    </source>
</evidence>
<dbReference type="Gene3D" id="3.30.559.10">
    <property type="entry name" value="Chloramphenicol acetyltransferase-like domain"/>
    <property type="match status" value="4"/>
</dbReference>
<dbReference type="InterPro" id="IPR042099">
    <property type="entry name" value="ANL_N_sf"/>
</dbReference>
<dbReference type="SMART" id="SM00823">
    <property type="entry name" value="PKS_PP"/>
    <property type="match status" value="5"/>
</dbReference>
<dbReference type="InterPro" id="IPR006162">
    <property type="entry name" value="Ppantetheine_attach_site"/>
</dbReference>
<organism evidence="6 7">
    <name type="scientific">Punctularia strigosozonata (strain HHB-11173)</name>
    <name type="common">White-rot fungus</name>
    <dbReference type="NCBI Taxonomy" id="741275"/>
    <lineage>
        <taxon>Eukaryota</taxon>
        <taxon>Fungi</taxon>
        <taxon>Dikarya</taxon>
        <taxon>Basidiomycota</taxon>
        <taxon>Agaricomycotina</taxon>
        <taxon>Agaricomycetes</taxon>
        <taxon>Corticiales</taxon>
        <taxon>Punctulariaceae</taxon>
        <taxon>Punctularia</taxon>
    </lineage>
</organism>
<dbReference type="EMBL" id="JH687553">
    <property type="protein sequence ID" value="EIN04583.1"/>
    <property type="molecule type" value="Genomic_DNA"/>
</dbReference>
<name>R7S2Y1_PUNST</name>
<evidence type="ECO:0000259" key="5">
    <source>
        <dbReference type="PROSITE" id="PS50075"/>
    </source>
</evidence>
<dbReference type="GeneID" id="18876124"/>
<dbReference type="CDD" id="cd19542">
    <property type="entry name" value="CT_NRPS-like"/>
    <property type="match status" value="1"/>
</dbReference>
<dbReference type="PROSITE" id="PS50075">
    <property type="entry name" value="CARRIER"/>
    <property type="match status" value="5"/>
</dbReference>
<dbReference type="InterPro" id="IPR023213">
    <property type="entry name" value="CAT-like_dom_sf"/>
</dbReference>
<dbReference type="eggNOG" id="KOG1178">
    <property type="taxonomic scope" value="Eukaryota"/>
</dbReference>
<dbReference type="InterPro" id="IPR045851">
    <property type="entry name" value="AMP-bd_C_sf"/>
</dbReference>
<feature type="domain" description="Carrier" evidence="5">
    <location>
        <begin position="3082"/>
        <end position="3155"/>
    </location>
</feature>
<dbReference type="Gene3D" id="3.40.50.12780">
    <property type="entry name" value="N-terminal domain of ligase-like"/>
    <property type="match status" value="2"/>
</dbReference>
<dbReference type="GO" id="GO:0031177">
    <property type="term" value="F:phosphopantetheine binding"/>
    <property type="evidence" value="ECO:0007669"/>
    <property type="project" value="InterPro"/>
</dbReference>
<dbReference type="GO" id="GO:0043041">
    <property type="term" value="P:amino acid activation for nonribosomal peptide biosynthetic process"/>
    <property type="evidence" value="ECO:0007669"/>
    <property type="project" value="TreeGrafter"/>
</dbReference>
<dbReference type="InterPro" id="IPR020806">
    <property type="entry name" value="PKS_PP-bd"/>
</dbReference>
<sequence length="3615" mass="396383">MAIPDAPVAHDHVSASSIGDFRVKLRDIEPSLFPDITGLRQHQLAAASNESTEDRLTTSYETTIAISDLVKDGHQGAKATIQASWALLLYTFSEAETPSIVFAYHDGVADDYNLSVLDFGTSSPEAISVADVLAGFKQRDTVLQTPEADVDLRQKKIDTAITLNLNVSQVIGEDAKDALDASKFAVVLRVCSKGDNVSLKLSFSSAHLTETGAQALLVQFSSVLAYMLSAQPSSPYLNALDAIPKHLASILNDPPKPYSIEKGEAARLHDAFERHARDCSDKVALWFKKSLSDPEAQIKWSYRDLNARADGLSRVICRSLAVSEDEDGKGVVPICMEKSPELYVAILAVLKSGRAWCPIDPAFPAARKRDLLARSGGKTVLVSKGSELGECALPEDFGVIEVDEDGKADEHGRGVEQRAVNMKISGRTGKGDDIAYLIWTSGTTGLPKGVPISHWSAVQGIEALVEAIPWKSVDEPRVMQFSASTFDVSIMDLFYTWNIGGTLCSAPRDLIVGHFPELTKAFEATHANLTPAFMAAFPLSSCPTLKTVTSIGEKLPDSVADMWCAPDVISVNMYGPAEATIVSTFRQWTVNDPVKAHNVGVPLPTVSAFIVKGDMVLPRGAVGELALGGPHLASGYLNDPTKSSAKFVHHPRVGYVYLTGDMARVLADGTIEFVGRTDDLIKVGGIRIELSEISAALGRVHPEAREAATLLVQRKDRPQEVICTFIAVPSLEYSGAADVSPLAVEVALAAKDRALKNLPGYMIPKVFIILGRIPHTPSNKVDRKALVQAYANIDLNAWEITLSSVSKANVDVASDEGVELERKIAQVVREITGVSECALGPSTDLRAVGVDSICAIRLSSLLGKQGVDVAVVDVMQHPTIAGLARITRGRNHDFGDVEELLRAAVVELTGVSGDALQPTTNLAALGVDSIRAIRLCSILGHRGLQLSVVDVMQHRTIRELARVVSRRSSCGKSRSSATVEGLHRLDEFDAKWRPLVAERIEDVQRVLPCTPLQEGILSETLQNPRAYWAHHLLPLEPHVDATRLLQAWRVVTASTEALRAGFVPTARVVDSTNDAQLPPFFQLLYDRPKIQYTETDLDDTTEAAVQNIIVNVIERHAGSISPLWALTLLNGAKSQSLLVSIHHSIHDAVMLELVLRDVHAYYCGIPAIARPQLTEALATILPADPDASVDFWSYRLSRYADPDAPAVPELTASTLATDGFVSFCEPASADLSEAAKKLQCSLGDIVQAAWATVLAAYMETNRLVLGQTLSDRSSTSLLEHALGPLVSVLPVPVEFRPTTTGRELIKTLMQSQHESFPHRHIRLSKIRLILQRPVHQPLFPAMFVVHPDTEEGNIPLKSSRLWGDPRLFGVYVEHALALNVEMRKGGRIDLDLWGNSRVIAPAQLRLMVKQVGAIAAAIVKHPDEPLQSLHSGAAFQEDLLSVTRADPSPALREARDLHPTYWLEKHARENPSFLAVVVASEIEDWGAKTREWTYHELNEESNRIANFIRSAGIHSRCVGFSLPRTLESFAYMIGIFKSGNTYLPIEEDLPPARKMLLVEDSRAALVFTNTRHISSFQDPQNQATLINVDAVDHRVALEQHPVHLEKDEYDPDAPSYLLYTSGSTGMPKGVLVSYRNLSCFVEAFVGLIDEHCPTGSFAGQGRYLGRTSIAFDVHLLEIFGAFRMGMATASAPRSIILDDLGKTLQKLEITHCSLVPSLLERAELHPADVPALKWMSVGGEKISAWVIDTWAGEDSGVVLFNAYGPTEVTIGCSLARVTKTSSPRNIGRIFPNSSAFVLKPGSTELTLRGQPGELCVGGDLVALGYLNRPSAREFVNDYEGGRLYRTGDMVRLMADQTIEYLGRSDDQTKIRGQRLELAEVTEAVRTAAPARLAVVSLVARHSDSQRDWLLSFMATGMKRMGSEATVPPSIIRPDPALMGSIIAGCRQRLPAFMVPDLLLMLNYIPIAETSGKADSKVLRRLVAETPLSALLTSTNESDRSLTRTEEEISSVLLSTLDSGIIVKPSTRIFELGIDSLSAITLSFRLRAAGFNVTLPFLLGGPTVEEIAGKKGVQVTNSPPDAVPQSLDHNSVHRPRVKHLFPEGAIDRVYPAMPLQTSMVIKTLDSKVAAYVNHFIFEVYADDTDRLIDAIVATIREHDILRTCFVRVDDEILQVVLFPAKLPSPWSRHYVAVGALDALKRSLGDVSLDIKHALGRRPPLRLGLWREEGHSYLSLSIHHAIYDGESLMMFLEDVEDRYHKRAPSRRTPFSALLDHAAMQDESAAREFFSRYFHGLRLSPGIGVPEDETDHHSDDITMGLSSVQAAAKACGVTVHAVLQGAFAVSFGEHLAHDDIIFGVVLSGRTVPIEGAETILGPCFTTVPVRVQLRRATRLVDVAKEIQRNAATMNPYQHVSLRQIQKWISADRPLIDVLFSMNHTSEKTSSSNLWKQIADVFSIEYHLAVEADVGIEQNMLRLRSTYSSRFGQAAARNILVRMQELLQDPDVLLASERSLQERPLAFEVLPYLPEEETIRRVLSSTCAIPSEAIARDTSFLRLGLDSITSIRFTNALRRAGLNVRSSAIMTHASVARLARFCHSNAGDVDAEAAFLPSESSRILSKYSESIRRLSPEDRVIHAYPATPLQCAMLTSSLASGGKLYVVSHPLRLLPSTDIARLRAAWTRLVAKREIFRTTFHPGDEFPWIGAVHTDPPVEWVEHEGVEEERWPSSVSEFVASFINDQLDAYESPPICAHVLRASDGALFVPIMHHSLYDGLSLTHFLGDLARVYLREDPPERPDFSKAVPHLHTKNDLGLQLWQQSLQNYEPSYVASLLRKNDSPTQHAERKFTLSPAEMTEHCQRLEITPFSVAQFAWAVVLATVIRRGDVTFGCLVSGRSIPIDNCWDIAGPTFNTIPVRVVLPSGPITHAEALHAHRNAQTALQPYHHTPLAAIQAAFRRETGSDRLFDVLFVFQKTDESTAKGRCETLWETIELSGTEQEPEYPLNVEMQVSGDAAVLRAACRSGMMELDALLGILDSFDEILSNILKAPGDSLFAYSVSTAGAGSNPTGMQPVMGQHSPADQEVWNPEELQLREVLSEISGVPEEKIGRRTPMYAIGLDSIAAIQVANRCRKRGLSVSVVNILTGGHISGIFRERASEQALLQKASIATVSSDQVARGSDMRADEVELVLPVLSGQQYHLAAWLSCERKFYEPPFVYRFVSPADPERLAASWRSLRLRHSVLRTSFAFTGTGELVQVVHNDVPLHDKTYVLIQDDENLEEAVKRTICTEACISSDMFTVPVRARHVKAADGDAFVLIIHHALYDGWSIPLLMDDLYALYTGEPCASVPNFTRFVERVASGPKWVDRQYWSRTLDSPTVCVLPEMTESSSSSAFALVRGAVAGVSSLARRAQEHQVALSAFVLTCAARVVGELALTPDPIVGLFRAGRTSSFEGIERVAGPTLNLLPVRVRGATVSNPVIVAKRLQQDLNEMVAHEQAGLAEVLRAIGFANKPLFNVFLNLLWHADRVREKENEVLERWDIGVPTDFAPTQKLTGKTAIDGLDHSYIPKHALFVDIALDAQNDCIDIGVRSEGAVMGEPAIKEFIRRISAEINALSGGEM</sequence>
<keyword evidence="3" id="KW-0597">Phosphoprotein</keyword>
<dbReference type="KEGG" id="psq:PUNSTDRAFT_107905"/>
<evidence type="ECO:0000313" key="7">
    <source>
        <dbReference type="Proteomes" id="UP000054196"/>
    </source>
</evidence>
<keyword evidence="7" id="KW-1185">Reference proteome</keyword>
<dbReference type="InterPro" id="IPR020845">
    <property type="entry name" value="AMP-binding_CS"/>
</dbReference>
<dbReference type="GO" id="GO:0010106">
    <property type="term" value="P:cellular response to iron ion starvation"/>
    <property type="evidence" value="ECO:0007669"/>
    <property type="project" value="UniProtKB-ARBA"/>
</dbReference>
<dbReference type="FunFam" id="3.30.300.30:FF:000015">
    <property type="entry name" value="Nonribosomal peptide synthase SidD"/>
    <property type="match status" value="1"/>
</dbReference>
<evidence type="ECO:0000313" key="6">
    <source>
        <dbReference type="EMBL" id="EIN04583.1"/>
    </source>
</evidence>
<dbReference type="Gene3D" id="3.30.300.30">
    <property type="match status" value="2"/>
</dbReference>
<dbReference type="SUPFAM" id="SSF56801">
    <property type="entry name" value="Acetyl-CoA synthetase-like"/>
    <property type="match status" value="2"/>
</dbReference>
<keyword evidence="4" id="KW-0436">Ligase</keyword>
<dbReference type="OrthoDB" id="416786at2759"/>
<feature type="domain" description="Carrier" evidence="5">
    <location>
        <begin position="815"/>
        <end position="891"/>
    </location>
</feature>
<feature type="domain" description="Carrier" evidence="5">
    <location>
        <begin position="1999"/>
        <end position="2074"/>
    </location>
</feature>
<comment type="pathway">
    <text evidence="1">Siderophore biosynthesis.</text>
</comment>
<dbReference type="CDD" id="cd05918">
    <property type="entry name" value="A_NRPS_SidN3_like"/>
    <property type="match status" value="1"/>
</dbReference>
<evidence type="ECO:0000256" key="2">
    <source>
        <dbReference type="ARBA" id="ARBA00022450"/>
    </source>
</evidence>
<dbReference type="Gene3D" id="3.30.559.30">
    <property type="entry name" value="Nonribosomal peptide synthetase, condensation domain"/>
    <property type="match status" value="4"/>
</dbReference>
<dbReference type="PANTHER" id="PTHR45527">
    <property type="entry name" value="NONRIBOSOMAL PEPTIDE SYNTHETASE"/>
    <property type="match status" value="1"/>
</dbReference>
<dbReference type="InterPro" id="IPR000873">
    <property type="entry name" value="AMP-dep_synth/lig_dom"/>
</dbReference>
<dbReference type="RefSeq" id="XP_007387976.1">
    <property type="nucleotide sequence ID" value="XM_007387914.1"/>
</dbReference>
<dbReference type="FunFam" id="3.30.300.30:FF:000033">
    <property type="entry name" value="Nonribosomal siderophore peptide synthase SidC"/>
    <property type="match status" value="1"/>
</dbReference>
<feature type="domain" description="Carrier" evidence="5">
    <location>
        <begin position="895"/>
        <end position="968"/>
    </location>
</feature>
<dbReference type="InterPro" id="IPR009081">
    <property type="entry name" value="PP-bd_ACP"/>
</dbReference>
<dbReference type="InterPro" id="IPR001242">
    <property type="entry name" value="Condensation_dom"/>
</dbReference>
<dbReference type="PROSITE" id="PS00012">
    <property type="entry name" value="PHOSPHOPANTETHEINE"/>
    <property type="match status" value="2"/>
</dbReference>
<gene>
    <name evidence="6" type="ORF">PUNSTDRAFT_107905</name>
</gene>
<protein>
    <submittedName>
        <fullName evidence="6">Acetyl-CoA synthetase-like protein</fullName>
    </submittedName>
</protein>
<dbReference type="PANTHER" id="PTHR45527:SF2">
    <property type="entry name" value="FERRICROCIN SYNTHETASE (NONRIBOSOMAL PEPTIDE SIDEROPHORE SYNTHASE ) (EUROFUNG)"/>
    <property type="match status" value="1"/>
</dbReference>
<evidence type="ECO:0000256" key="4">
    <source>
        <dbReference type="ARBA" id="ARBA00022598"/>
    </source>
</evidence>
<accession>R7S2Y1</accession>
<dbReference type="SUPFAM" id="SSF47336">
    <property type="entry name" value="ACP-like"/>
    <property type="match status" value="5"/>
</dbReference>
<proteinExistence type="predicted"/>
<evidence type="ECO:0000256" key="3">
    <source>
        <dbReference type="ARBA" id="ARBA00022553"/>
    </source>
</evidence>